<dbReference type="Proteomes" id="UP000002212">
    <property type="component" value="Plasmid pROB01"/>
</dbReference>
<dbReference type="AlphaFoldDB" id="C1BC74"/>
<evidence type="ECO:0000256" key="1">
    <source>
        <dbReference type="SAM" id="MobiDB-lite"/>
    </source>
</evidence>
<reference evidence="3 4" key="1">
    <citation type="submission" date="2009-03" db="EMBL/GenBank/DDBJ databases">
        <title>Comparison of the complete genome sequences of Rhodococcus erythropolis PR4 and Rhodococcus opacus B4.</title>
        <authorList>
            <person name="Takarada H."/>
            <person name="Sekine M."/>
            <person name="Hosoyama A."/>
            <person name="Yamada R."/>
            <person name="Fujisawa T."/>
            <person name="Omata S."/>
            <person name="Shimizu A."/>
            <person name="Tsukatani N."/>
            <person name="Tanikawa S."/>
            <person name="Fujita N."/>
            <person name="Harayama S."/>
        </authorList>
    </citation>
    <scope>NUCLEOTIDE SEQUENCE [LARGE SCALE GENOMIC DNA]</scope>
    <source>
        <strain evidence="3 4">B4</strain>
        <plasmid evidence="3 4">pROB01</plasmid>
    </source>
</reference>
<dbReference type="KEGG" id="rop:ROP_pROB01-04300"/>
<protein>
    <recommendedName>
        <fullName evidence="2">ANTAR domain-containing protein</fullName>
    </recommendedName>
</protein>
<feature type="domain" description="ANTAR" evidence="2">
    <location>
        <begin position="10"/>
        <end position="71"/>
    </location>
</feature>
<dbReference type="SMART" id="SM01012">
    <property type="entry name" value="ANTAR"/>
    <property type="match status" value="1"/>
</dbReference>
<evidence type="ECO:0000313" key="4">
    <source>
        <dbReference type="Proteomes" id="UP000002212"/>
    </source>
</evidence>
<dbReference type="InterPro" id="IPR036388">
    <property type="entry name" value="WH-like_DNA-bd_sf"/>
</dbReference>
<dbReference type="HOGENOM" id="CLU_2481248_0_0_11"/>
<dbReference type="PATRIC" id="fig|632772.20.peg.8180"/>
<dbReference type="EMBL" id="AP011116">
    <property type="protein sequence ID" value="BAH55929.1"/>
    <property type="molecule type" value="Genomic_DNA"/>
</dbReference>
<dbReference type="Gene3D" id="1.10.10.10">
    <property type="entry name" value="Winged helix-like DNA-binding domain superfamily/Winged helix DNA-binding domain"/>
    <property type="match status" value="1"/>
</dbReference>
<dbReference type="RefSeq" id="WP_007297966.1">
    <property type="nucleotide sequence ID" value="NC_012520.1"/>
</dbReference>
<feature type="region of interest" description="Disordered" evidence="1">
    <location>
        <begin position="1"/>
        <end position="25"/>
    </location>
</feature>
<evidence type="ECO:0000313" key="3">
    <source>
        <dbReference type="EMBL" id="BAH55929.1"/>
    </source>
</evidence>
<dbReference type="OrthoDB" id="4466580at2"/>
<accession>C1BC74</accession>
<geneLocation type="plasmid" evidence="3 4">
    <name>pROB01</name>
</geneLocation>
<dbReference type="Pfam" id="PF03861">
    <property type="entry name" value="ANTAR"/>
    <property type="match status" value="1"/>
</dbReference>
<gene>
    <name evidence="3" type="ordered locus">ROP_pROB01-04300</name>
</gene>
<evidence type="ECO:0000259" key="2">
    <source>
        <dbReference type="PROSITE" id="PS50921"/>
    </source>
</evidence>
<keyword evidence="3" id="KW-0614">Plasmid</keyword>
<dbReference type="GO" id="GO:0003723">
    <property type="term" value="F:RNA binding"/>
    <property type="evidence" value="ECO:0007669"/>
    <property type="project" value="InterPro"/>
</dbReference>
<sequence length="87" mass="9417">MTEVPDTGDTPALEPADATDKRRMDGRQLLSTAKGIVIALRGCSDTAAFDELLRMAHRHHLSVLNARALVDLAVGDKGHTKHTRCAQ</sequence>
<dbReference type="PROSITE" id="PS50921">
    <property type="entry name" value="ANTAR"/>
    <property type="match status" value="1"/>
</dbReference>
<organism evidence="3 4">
    <name type="scientific">Rhodococcus opacus (strain B4)</name>
    <dbReference type="NCBI Taxonomy" id="632772"/>
    <lineage>
        <taxon>Bacteria</taxon>
        <taxon>Bacillati</taxon>
        <taxon>Actinomycetota</taxon>
        <taxon>Actinomycetes</taxon>
        <taxon>Mycobacteriales</taxon>
        <taxon>Nocardiaceae</taxon>
        <taxon>Rhodococcus</taxon>
    </lineage>
</organism>
<proteinExistence type="predicted"/>
<dbReference type="InterPro" id="IPR005561">
    <property type="entry name" value="ANTAR"/>
</dbReference>
<name>C1BC74_RHOOB</name>